<dbReference type="Gene3D" id="3.30.530.20">
    <property type="match status" value="1"/>
</dbReference>
<dbReference type="InterPro" id="IPR019587">
    <property type="entry name" value="Polyketide_cyclase/dehydratase"/>
</dbReference>
<reference evidence="3" key="1">
    <citation type="submission" date="2018-05" db="EMBL/GenBank/DDBJ databases">
        <authorList>
            <person name="Deangelis K."/>
            <person name="Huntemann M."/>
            <person name="Clum A."/>
            <person name="Pillay M."/>
            <person name="Palaniappan K."/>
            <person name="Varghese N."/>
            <person name="Mikhailova N."/>
            <person name="Stamatis D."/>
            <person name="Reddy T."/>
            <person name="Daum C."/>
            <person name="Shapiro N."/>
            <person name="Ivanova N."/>
            <person name="Kyrpides N."/>
            <person name="Woyke T."/>
        </authorList>
    </citation>
    <scope>NUCLEOTIDE SEQUENCE [LARGE SCALE GENOMIC DNA]</scope>
    <source>
        <strain evidence="3">GAS496</strain>
    </source>
</reference>
<dbReference type="InterPro" id="IPR023393">
    <property type="entry name" value="START-like_dom_sf"/>
</dbReference>
<organism evidence="2 3">
    <name type="scientific">Mycolicibacterium moriokaense</name>
    <dbReference type="NCBI Taxonomy" id="39691"/>
    <lineage>
        <taxon>Bacteria</taxon>
        <taxon>Bacillati</taxon>
        <taxon>Actinomycetota</taxon>
        <taxon>Actinomycetes</taxon>
        <taxon>Mycobacteriales</taxon>
        <taxon>Mycobacteriaceae</taxon>
        <taxon>Mycolicibacterium</taxon>
    </lineage>
</organism>
<evidence type="ECO:0000256" key="1">
    <source>
        <dbReference type="SAM" id="MobiDB-lite"/>
    </source>
</evidence>
<gene>
    <name evidence="2" type="ORF">C8E89_12946</name>
</gene>
<accession>A0A318H872</accession>
<dbReference type="AlphaFoldDB" id="A0A318H872"/>
<dbReference type="Proteomes" id="UP000247781">
    <property type="component" value="Unassembled WGS sequence"/>
</dbReference>
<dbReference type="Pfam" id="PF10604">
    <property type="entry name" value="Polyketide_cyc2"/>
    <property type="match status" value="1"/>
</dbReference>
<dbReference type="EMBL" id="QJJU01000029">
    <property type="protein sequence ID" value="PXX01483.1"/>
    <property type="molecule type" value="Genomic_DNA"/>
</dbReference>
<protein>
    <submittedName>
        <fullName evidence="2">Uncharacterized protein YndB with AHSA1/START domain</fullName>
    </submittedName>
</protein>
<proteinExistence type="predicted"/>
<evidence type="ECO:0000313" key="2">
    <source>
        <dbReference type="EMBL" id="PXX01483.1"/>
    </source>
</evidence>
<name>A0A318H872_9MYCO</name>
<reference evidence="2 3" key="2">
    <citation type="submission" date="2018-06" db="EMBL/GenBank/DDBJ databases">
        <title>Sequencing of bacterial isolates from soil warming experiment in Harvard Forest, Massachusetts, USA.</title>
        <authorList>
            <person name="Deangelis K.PhD."/>
        </authorList>
    </citation>
    <scope>NUCLEOTIDE SEQUENCE [LARGE SCALE GENOMIC DNA]</scope>
    <source>
        <strain evidence="2 3">GAS496</strain>
    </source>
</reference>
<keyword evidence="3" id="KW-1185">Reference proteome</keyword>
<sequence length="174" mass="18952">MAAGELSPYSSDDAASVTHVQGNTVSVELVINAPVAQIFALIADAGKHSSIDGSGTVDHSPEQSQPLSLGSKFGMSMRGRPETLFLPYRTTNTVIEFEPDRRIAWQTRMGPLGLVGGRIWRYELTPGDGGTLVRETWDVSRDRQRPMLKMGAMPKQAEDGMRATLKRIAALLEP</sequence>
<evidence type="ECO:0000313" key="3">
    <source>
        <dbReference type="Proteomes" id="UP000247781"/>
    </source>
</evidence>
<dbReference type="SUPFAM" id="SSF55961">
    <property type="entry name" value="Bet v1-like"/>
    <property type="match status" value="1"/>
</dbReference>
<comment type="caution">
    <text evidence="2">The sequence shown here is derived from an EMBL/GenBank/DDBJ whole genome shotgun (WGS) entry which is preliminary data.</text>
</comment>
<feature type="region of interest" description="Disordered" evidence="1">
    <location>
        <begin position="50"/>
        <end position="73"/>
    </location>
</feature>